<name>A0A9P4MGB1_9PEZI</name>
<evidence type="ECO:0000313" key="1">
    <source>
        <dbReference type="EMBL" id="KAF2148769.1"/>
    </source>
</evidence>
<gene>
    <name evidence="1" type="ORF">K461DRAFT_315758</name>
</gene>
<dbReference type="OrthoDB" id="4820608at2759"/>
<reference evidence="1" key="1">
    <citation type="journal article" date="2020" name="Stud. Mycol.">
        <title>101 Dothideomycetes genomes: a test case for predicting lifestyles and emergence of pathogens.</title>
        <authorList>
            <person name="Haridas S."/>
            <person name="Albert R."/>
            <person name="Binder M."/>
            <person name="Bloem J."/>
            <person name="Labutti K."/>
            <person name="Salamov A."/>
            <person name="Andreopoulos B."/>
            <person name="Baker S."/>
            <person name="Barry K."/>
            <person name="Bills G."/>
            <person name="Bluhm B."/>
            <person name="Cannon C."/>
            <person name="Castanera R."/>
            <person name="Culley D."/>
            <person name="Daum C."/>
            <person name="Ezra D."/>
            <person name="Gonzalez J."/>
            <person name="Henrissat B."/>
            <person name="Kuo A."/>
            <person name="Liang C."/>
            <person name="Lipzen A."/>
            <person name="Lutzoni F."/>
            <person name="Magnuson J."/>
            <person name="Mondo S."/>
            <person name="Nolan M."/>
            <person name="Ohm R."/>
            <person name="Pangilinan J."/>
            <person name="Park H.-J."/>
            <person name="Ramirez L."/>
            <person name="Alfaro M."/>
            <person name="Sun H."/>
            <person name="Tritt A."/>
            <person name="Yoshinaga Y."/>
            <person name="Zwiers L.-H."/>
            <person name="Turgeon B."/>
            <person name="Goodwin S."/>
            <person name="Spatafora J."/>
            <person name="Crous P."/>
            <person name="Grigoriev I."/>
        </authorList>
    </citation>
    <scope>NUCLEOTIDE SEQUENCE</scope>
    <source>
        <strain evidence="1">CBS 260.36</strain>
    </source>
</reference>
<protein>
    <submittedName>
        <fullName evidence="1">Uncharacterized protein</fullName>
    </submittedName>
</protein>
<comment type="caution">
    <text evidence="1">The sequence shown here is derived from an EMBL/GenBank/DDBJ whole genome shotgun (WGS) entry which is preliminary data.</text>
</comment>
<proteinExistence type="predicted"/>
<dbReference type="AlphaFoldDB" id="A0A9P4MGB1"/>
<keyword evidence="2" id="KW-1185">Reference proteome</keyword>
<sequence length="177" mass="19193">MQRLVTIQLMASTITASTFPQFFNRRTGTPYRDTRANNVTTGLAPQSGAQFAVSAVLLDILQLGTLTLNTFLTIDTGAEITSFDLLSFYWGLELSGVGADPLAESGTIYVVGYDINGKQLVKNFSVVPTRIIAAPMVQAVLPDFKNLQNVTIAVLKSELPPARTNLVLDNVIHVNYS</sequence>
<organism evidence="1 2">
    <name type="scientific">Myriangium duriaei CBS 260.36</name>
    <dbReference type="NCBI Taxonomy" id="1168546"/>
    <lineage>
        <taxon>Eukaryota</taxon>
        <taxon>Fungi</taxon>
        <taxon>Dikarya</taxon>
        <taxon>Ascomycota</taxon>
        <taxon>Pezizomycotina</taxon>
        <taxon>Dothideomycetes</taxon>
        <taxon>Dothideomycetidae</taxon>
        <taxon>Myriangiales</taxon>
        <taxon>Myriangiaceae</taxon>
        <taxon>Myriangium</taxon>
    </lineage>
</organism>
<evidence type="ECO:0000313" key="2">
    <source>
        <dbReference type="Proteomes" id="UP000799439"/>
    </source>
</evidence>
<dbReference type="Proteomes" id="UP000799439">
    <property type="component" value="Unassembled WGS sequence"/>
</dbReference>
<accession>A0A9P4MGB1</accession>
<dbReference type="EMBL" id="ML996092">
    <property type="protein sequence ID" value="KAF2148769.1"/>
    <property type="molecule type" value="Genomic_DNA"/>
</dbReference>